<feature type="domain" description="Calponin-homology (CH)" evidence="1">
    <location>
        <begin position="1"/>
        <end position="74"/>
    </location>
</feature>
<name>A0AAE1UFD9_9EUCA</name>
<dbReference type="Proteomes" id="UP001292094">
    <property type="component" value="Unassembled WGS sequence"/>
</dbReference>
<dbReference type="PANTHER" id="PTHR23167:SF88">
    <property type="entry name" value="CALPONIN-HOMOLOGY (CH) DOMAIN-CONTAINING PROTEIN"/>
    <property type="match status" value="1"/>
</dbReference>
<accession>A0AAE1UFD9</accession>
<comment type="caution">
    <text evidence="2">The sequence shown here is derived from an EMBL/GenBank/DDBJ whole genome shotgun (WGS) entry which is preliminary data.</text>
</comment>
<evidence type="ECO:0000313" key="2">
    <source>
        <dbReference type="EMBL" id="KAK4318411.1"/>
    </source>
</evidence>
<evidence type="ECO:0000313" key="3">
    <source>
        <dbReference type="Proteomes" id="UP001292094"/>
    </source>
</evidence>
<dbReference type="PROSITE" id="PS50021">
    <property type="entry name" value="CH"/>
    <property type="match status" value="1"/>
</dbReference>
<dbReference type="Pfam" id="PF00307">
    <property type="entry name" value="CH"/>
    <property type="match status" value="1"/>
</dbReference>
<dbReference type="InterPro" id="IPR036872">
    <property type="entry name" value="CH_dom_sf"/>
</dbReference>
<gene>
    <name evidence="2" type="ORF">Pmani_010580</name>
</gene>
<dbReference type="Gene3D" id="1.10.418.10">
    <property type="entry name" value="Calponin-like domain"/>
    <property type="match status" value="1"/>
</dbReference>
<proteinExistence type="predicted"/>
<dbReference type="SUPFAM" id="SSF47576">
    <property type="entry name" value="Calponin-homology domain, CH-domain"/>
    <property type="match status" value="1"/>
</dbReference>
<dbReference type="InterPro" id="IPR001715">
    <property type="entry name" value="CH_dom"/>
</dbReference>
<evidence type="ECO:0000259" key="1">
    <source>
        <dbReference type="PROSITE" id="PS50021"/>
    </source>
</evidence>
<dbReference type="EMBL" id="JAWZYT010000838">
    <property type="protein sequence ID" value="KAK4318411.1"/>
    <property type="molecule type" value="Genomic_DNA"/>
</dbReference>
<keyword evidence="3" id="KW-1185">Reference proteome</keyword>
<dbReference type="InterPro" id="IPR050540">
    <property type="entry name" value="F-actin_Monoox_Mical"/>
</dbReference>
<sequence length="112" mass="12995">MAFCALIHHFYPDAFDFDELDPKNRRHNFSLAFRVADERGGVMPLLDVEDMVVMKKPDWKCVFTTSRVCTNATRTSEEATTVHPLHHHHNTSFSTRTLCFFSTNTLQYITNN</sequence>
<protein>
    <recommendedName>
        <fullName evidence="1">Calponin-homology (CH) domain-containing protein</fullName>
    </recommendedName>
</protein>
<dbReference type="AlphaFoldDB" id="A0AAE1UFD9"/>
<reference evidence="2" key="1">
    <citation type="submission" date="2023-11" db="EMBL/GenBank/DDBJ databases">
        <title>Genome assemblies of two species of porcelain crab, Petrolisthes cinctipes and Petrolisthes manimaculis (Anomura: Porcellanidae).</title>
        <authorList>
            <person name="Angst P."/>
        </authorList>
    </citation>
    <scope>NUCLEOTIDE SEQUENCE</scope>
    <source>
        <strain evidence="2">PB745_02</strain>
        <tissue evidence="2">Gill</tissue>
    </source>
</reference>
<organism evidence="2 3">
    <name type="scientific">Petrolisthes manimaculis</name>
    <dbReference type="NCBI Taxonomy" id="1843537"/>
    <lineage>
        <taxon>Eukaryota</taxon>
        <taxon>Metazoa</taxon>
        <taxon>Ecdysozoa</taxon>
        <taxon>Arthropoda</taxon>
        <taxon>Crustacea</taxon>
        <taxon>Multicrustacea</taxon>
        <taxon>Malacostraca</taxon>
        <taxon>Eumalacostraca</taxon>
        <taxon>Eucarida</taxon>
        <taxon>Decapoda</taxon>
        <taxon>Pleocyemata</taxon>
        <taxon>Anomura</taxon>
        <taxon>Galatheoidea</taxon>
        <taxon>Porcellanidae</taxon>
        <taxon>Petrolisthes</taxon>
    </lineage>
</organism>
<dbReference type="PANTHER" id="PTHR23167">
    <property type="entry name" value="CALPONIN HOMOLOGY DOMAIN-CONTAINING PROTEIN DDB_G0272472-RELATED"/>
    <property type="match status" value="1"/>
</dbReference>